<name>A0ACB8XN46_ARCLA</name>
<accession>A0ACB8XN46</accession>
<reference evidence="1 2" key="2">
    <citation type="journal article" date="2022" name="Mol. Ecol. Resour.">
        <title>The genomes of chicory, endive, great burdock and yacon provide insights into Asteraceae paleo-polyploidization history and plant inulin production.</title>
        <authorList>
            <person name="Fan W."/>
            <person name="Wang S."/>
            <person name="Wang H."/>
            <person name="Wang A."/>
            <person name="Jiang F."/>
            <person name="Liu H."/>
            <person name="Zhao H."/>
            <person name="Xu D."/>
            <person name="Zhang Y."/>
        </authorList>
    </citation>
    <scope>NUCLEOTIDE SEQUENCE [LARGE SCALE GENOMIC DNA]</scope>
    <source>
        <strain evidence="2">cv. Niubang</strain>
    </source>
</reference>
<organism evidence="1 2">
    <name type="scientific">Arctium lappa</name>
    <name type="common">Greater burdock</name>
    <name type="synonym">Lappa major</name>
    <dbReference type="NCBI Taxonomy" id="4217"/>
    <lineage>
        <taxon>Eukaryota</taxon>
        <taxon>Viridiplantae</taxon>
        <taxon>Streptophyta</taxon>
        <taxon>Embryophyta</taxon>
        <taxon>Tracheophyta</taxon>
        <taxon>Spermatophyta</taxon>
        <taxon>Magnoliopsida</taxon>
        <taxon>eudicotyledons</taxon>
        <taxon>Gunneridae</taxon>
        <taxon>Pentapetalae</taxon>
        <taxon>asterids</taxon>
        <taxon>campanulids</taxon>
        <taxon>Asterales</taxon>
        <taxon>Asteraceae</taxon>
        <taxon>Carduoideae</taxon>
        <taxon>Cardueae</taxon>
        <taxon>Arctiinae</taxon>
        <taxon>Arctium</taxon>
    </lineage>
</organism>
<reference evidence="2" key="1">
    <citation type="journal article" date="2022" name="Mol. Ecol. Resour.">
        <title>The genomes of chicory, endive, great burdock and yacon provide insights into Asteraceae palaeo-polyploidization history and plant inulin production.</title>
        <authorList>
            <person name="Fan W."/>
            <person name="Wang S."/>
            <person name="Wang H."/>
            <person name="Wang A."/>
            <person name="Jiang F."/>
            <person name="Liu H."/>
            <person name="Zhao H."/>
            <person name="Xu D."/>
            <person name="Zhang Y."/>
        </authorList>
    </citation>
    <scope>NUCLEOTIDE SEQUENCE [LARGE SCALE GENOMIC DNA]</scope>
    <source>
        <strain evidence="2">cv. Niubang</strain>
    </source>
</reference>
<protein>
    <submittedName>
        <fullName evidence="1">Uncharacterized protein</fullName>
    </submittedName>
</protein>
<gene>
    <name evidence="1" type="ORF">L6452_40568</name>
</gene>
<comment type="caution">
    <text evidence="1">The sequence shown here is derived from an EMBL/GenBank/DDBJ whole genome shotgun (WGS) entry which is preliminary data.</text>
</comment>
<evidence type="ECO:0000313" key="1">
    <source>
        <dbReference type="EMBL" id="KAI3669336.1"/>
    </source>
</evidence>
<keyword evidence="2" id="KW-1185">Reference proteome</keyword>
<sequence length="77" mass="8684">MIRTDRPTDRPTDMCSLRLFCLLVVTLCGMLVKICSLFVNYLQSTSVLYIGKLRPKLLGGCQEAVEEEARPSTTIQF</sequence>
<dbReference type="EMBL" id="CM042062">
    <property type="protein sequence ID" value="KAI3669336.1"/>
    <property type="molecule type" value="Genomic_DNA"/>
</dbReference>
<evidence type="ECO:0000313" key="2">
    <source>
        <dbReference type="Proteomes" id="UP001055879"/>
    </source>
</evidence>
<dbReference type="Proteomes" id="UP001055879">
    <property type="component" value="Linkage Group LG16"/>
</dbReference>
<proteinExistence type="predicted"/>